<dbReference type="EC" id="4.1.99.3" evidence="8"/>
<name>A0ABW3IAV2_9FLAO</name>
<evidence type="ECO:0000313" key="9">
    <source>
        <dbReference type="Proteomes" id="UP001597100"/>
    </source>
</evidence>
<dbReference type="GO" id="GO:0003904">
    <property type="term" value="F:deoxyribodipyrimidine photo-lyase activity"/>
    <property type="evidence" value="ECO:0007669"/>
    <property type="project" value="UniProtKB-EC"/>
</dbReference>
<dbReference type="RefSeq" id="WP_380736186.1">
    <property type="nucleotide sequence ID" value="NZ_JBHTJP010000002.1"/>
</dbReference>
<feature type="domain" description="Photolyase/cryptochrome alpha/beta" evidence="7">
    <location>
        <begin position="8"/>
        <end position="138"/>
    </location>
</feature>
<keyword evidence="4 6" id="KW-0274">FAD</keyword>
<accession>A0ABW3IAV2</accession>
<proteinExistence type="inferred from homology"/>
<dbReference type="Pfam" id="PF03441">
    <property type="entry name" value="FAD_binding_7"/>
    <property type="match status" value="1"/>
</dbReference>
<dbReference type="Proteomes" id="UP001597100">
    <property type="component" value="Unassembled WGS sequence"/>
</dbReference>
<dbReference type="PANTHER" id="PTHR11455:SF9">
    <property type="entry name" value="CRYPTOCHROME CIRCADIAN CLOCK 5 ISOFORM X1"/>
    <property type="match status" value="1"/>
</dbReference>
<comment type="caution">
    <text evidence="8">The sequence shown here is derived from an EMBL/GenBank/DDBJ whole genome shotgun (WGS) entry which is preliminary data.</text>
</comment>
<dbReference type="Pfam" id="PF00875">
    <property type="entry name" value="DNA_photolyase"/>
    <property type="match status" value="1"/>
</dbReference>
<dbReference type="EMBL" id="JBHTJP010000002">
    <property type="protein sequence ID" value="MFD0975172.1"/>
    <property type="molecule type" value="Genomic_DNA"/>
</dbReference>
<dbReference type="InterPro" id="IPR005101">
    <property type="entry name" value="Cryptochr/Photolyase_FAD-bd"/>
</dbReference>
<evidence type="ECO:0000256" key="6">
    <source>
        <dbReference type="RuleBase" id="RU004182"/>
    </source>
</evidence>
<dbReference type="Gene3D" id="1.25.40.80">
    <property type="match status" value="1"/>
</dbReference>
<dbReference type="Gene3D" id="3.40.50.620">
    <property type="entry name" value="HUPs"/>
    <property type="match status" value="1"/>
</dbReference>
<dbReference type="InterPro" id="IPR036155">
    <property type="entry name" value="Crypto/Photolyase_N_sf"/>
</dbReference>
<organism evidence="8 9">
    <name type="scientific">Salinimicrobium gaetbulicola</name>
    <dbReference type="NCBI Taxonomy" id="999702"/>
    <lineage>
        <taxon>Bacteria</taxon>
        <taxon>Pseudomonadati</taxon>
        <taxon>Bacteroidota</taxon>
        <taxon>Flavobacteriia</taxon>
        <taxon>Flavobacteriales</taxon>
        <taxon>Flavobacteriaceae</taxon>
        <taxon>Salinimicrobium</taxon>
    </lineage>
</organism>
<evidence type="ECO:0000256" key="3">
    <source>
        <dbReference type="ARBA" id="ARBA00022630"/>
    </source>
</evidence>
<dbReference type="InterPro" id="IPR018394">
    <property type="entry name" value="DNA_photolyase_1_CS_C"/>
</dbReference>
<evidence type="ECO:0000259" key="7">
    <source>
        <dbReference type="PROSITE" id="PS51645"/>
    </source>
</evidence>
<dbReference type="InterPro" id="IPR036134">
    <property type="entry name" value="Crypto/Photolyase_FAD-like_sf"/>
</dbReference>
<dbReference type="SUPFAM" id="SSF48173">
    <property type="entry name" value="Cryptochrome/photolyase FAD-binding domain"/>
    <property type="match status" value="1"/>
</dbReference>
<comment type="cofactor">
    <cofactor evidence="2">
        <name>FAD</name>
        <dbReference type="ChEBI" id="CHEBI:57692"/>
    </cofactor>
</comment>
<dbReference type="PROSITE" id="PS51645">
    <property type="entry name" value="PHR_CRY_ALPHA_BETA"/>
    <property type="match status" value="1"/>
</dbReference>
<protein>
    <submittedName>
        <fullName evidence="8">Cryptochrome/photolyase family protein</fullName>
        <ecNumber evidence="8">4.1.99.3</ecNumber>
    </submittedName>
</protein>
<evidence type="ECO:0000256" key="2">
    <source>
        <dbReference type="ARBA" id="ARBA00001974"/>
    </source>
</evidence>
<dbReference type="PANTHER" id="PTHR11455">
    <property type="entry name" value="CRYPTOCHROME"/>
    <property type="match status" value="1"/>
</dbReference>
<dbReference type="Gene3D" id="1.10.579.10">
    <property type="entry name" value="DNA Cyclobutane Dipyrimidine Photolyase, subunit A, domain 3"/>
    <property type="match status" value="1"/>
</dbReference>
<dbReference type="PRINTS" id="PR00147">
    <property type="entry name" value="DNAPHOTLYASE"/>
</dbReference>
<comment type="similarity">
    <text evidence="6">Belongs to the DNA photolyase family.</text>
</comment>
<evidence type="ECO:0000256" key="5">
    <source>
        <dbReference type="ARBA" id="ARBA00022991"/>
    </source>
</evidence>
<comment type="cofactor">
    <cofactor evidence="1">
        <name>(6R)-5,10-methylene-5,6,7,8-tetrahydrofolate</name>
        <dbReference type="ChEBI" id="CHEBI:15636"/>
    </cofactor>
</comment>
<dbReference type="SUPFAM" id="SSF52425">
    <property type="entry name" value="Cryptochrome/photolyase, N-terminal domain"/>
    <property type="match status" value="1"/>
</dbReference>
<keyword evidence="5 6" id="KW-0157">Chromophore</keyword>
<dbReference type="InterPro" id="IPR014729">
    <property type="entry name" value="Rossmann-like_a/b/a_fold"/>
</dbReference>
<sequence>MEKTVDQKISVFWMRRDLRLFDNAALTHALKSDFPVLILFVFDKDILEKLSDKKDKRVEFIHRQLKEINKKLNKKTSSLLVLHDTPKKAFQKLLKDYQVQSVYTNHDYEPYAIKRDKDVEEFLSEKGISFHTFKDQVIFERDEVMKSDGTPYTVFTPFSKKWKERFYKEGVTEYASEELLENLLKSPRSELPSLEDIGFEATGFRFTDPHLSEGLIKEYDKKRDVPSVEGTTHAGIHLRFGTISIRNLVNQAKRQNEQFLNELIWREFFMMILYHFPEVVDHNFRRKYDRVQWRNNEEEFELWCRGETGYPMVDAGMRQLNELGWMHNRVRMITAGFLTKHLLIDWRWGEAYFAEKLLDYELSSNNGNWQWAAGTGCDSAPYFRIFNPTTQLKKFDPDLKYVKTWIKDYKEDYLPEIVEHKSARERALETYKKALDN</sequence>
<dbReference type="InterPro" id="IPR006050">
    <property type="entry name" value="DNA_photolyase_N"/>
</dbReference>
<evidence type="ECO:0000313" key="8">
    <source>
        <dbReference type="EMBL" id="MFD0975172.1"/>
    </source>
</evidence>
<dbReference type="InterPro" id="IPR002081">
    <property type="entry name" value="Cryptochrome/DNA_photolyase_1"/>
</dbReference>
<reference evidence="9" key="1">
    <citation type="journal article" date="2019" name="Int. J. Syst. Evol. Microbiol.">
        <title>The Global Catalogue of Microorganisms (GCM) 10K type strain sequencing project: providing services to taxonomists for standard genome sequencing and annotation.</title>
        <authorList>
            <consortium name="The Broad Institute Genomics Platform"/>
            <consortium name="The Broad Institute Genome Sequencing Center for Infectious Disease"/>
            <person name="Wu L."/>
            <person name="Ma J."/>
        </authorList>
    </citation>
    <scope>NUCLEOTIDE SEQUENCE [LARGE SCALE GENOMIC DNA]</scope>
    <source>
        <strain evidence="9">CCUG 60898</strain>
    </source>
</reference>
<evidence type="ECO:0000256" key="1">
    <source>
        <dbReference type="ARBA" id="ARBA00001932"/>
    </source>
</evidence>
<evidence type="ECO:0000256" key="4">
    <source>
        <dbReference type="ARBA" id="ARBA00022827"/>
    </source>
</evidence>
<gene>
    <name evidence="8" type="ORF">ACFQ1G_00070</name>
</gene>
<keyword evidence="8" id="KW-0456">Lyase</keyword>
<dbReference type="PROSITE" id="PS00394">
    <property type="entry name" value="DNA_PHOTOLYASES_1_1"/>
    <property type="match status" value="1"/>
</dbReference>
<keyword evidence="9" id="KW-1185">Reference proteome</keyword>
<keyword evidence="3 6" id="KW-0285">Flavoprotein</keyword>